<feature type="DNA-binding region" description="H-T-H motif" evidence="4">
    <location>
        <begin position="32"/>
        <end position="51"/>
    </location>
</feature>
<reference evidence="6 7" key="1">
    <citation type="submission" date="2020-08" db="EMBL/GenBank/DDBJ databases">
        <title>Genomic Encyclopedia of Type Strains, Phase IV (KMG-IV): sequencing the most valuable type-strain genomes for metagenomic binning, comparative biology and taxonomic classification.</title>
        <authorList>
            <person name="Goeker M."/>
        </authorList>
    </citation>
    <scope>NUCLEOTIDE SEQUENCE [LARGE SCALE GENOMIC DNA]</scope>
    <source>
        <strain evidence="6 7">DSM 8510</strain>
    </source>
</reference>
<dbReference type="EMBL" id="JACICE010000002">
    <property type="protein sequence ID" value="MBB3775657.1"/>
    <property type="molecule type" value="Genomic_DNA"/>
</dbReference>
<organism evidence="6 7">
    <name type="scientific">Erythrobacter ramosus</name>
    <dbReference type="NCBI Taxonomy" id="35811"/>
    <lineage>
        <taxon>Bacteria</taxon>
        <taxon>Pseudomonadati</taxon>
        <taxon>Pseudomonadota</taxon>
        <taxon>Alphaproteobacteria</taxon>
        <taxon>Sphingomonadales</taxon>
        <taxon>Erythrobacteraceae</taxon>
        <taxon>Erythrobacter/Porphyrobacter group</taxon>
        <taxon>Erythrobacter</taxon>
    </lineage>
</organism>
<dbReference type="SUPFAM" id="SSF46689">
    <property type="entry name" value="Homeodomain-like"/>
    <property type="match status" value="1"/>
</dbReference>
<evidence type="ECO:0000256" key="2">
    <source>
        <dbReference type="ARBA" id="ARBA00023125"/>
    </source>
</evidence>
<keyword evidence="1" id="KW-0805">Transcription regulation</keyword>
<dbReference type="InterPro" id="IPR050109">
    <property type="entry name" value="HTH-type_TetR-like_transc_reg"/>
</dbReference>
<dbReference type="Gene3D" id="1.10.357.10">
    <property type="entry name" value="Tetracycline Repressor, domain 2"/>
    <property type="match status" value="1"/>
</dbReference>
<name>A0ABR6HYC5_9SPHN</name>
<dbReference type="PANTHER" id="PTHR30055">
    <property type="entry name" value="HTH-TYPE TRANSCRIPTIONAL REGULATOR RUTR"/>
    <property type="match status" value="1"/>
</dbReference>
<protein>
    <submittedName>
        <fullName evidence="6">AcrR family transcriptional regulator</fullName>
    </submittedName>
</protein>
<evidence type="ECO:0000313" key="6">
    <source>
        <dbReference type="EMBL" id="MBB3775657.1"/>
    </source>
</evidence>
<dbReference type="PROSITE" id="PS50977">
    <property type="entry name" value="HTH_TETR_2"/>
    <property type="match status" value="1"/>
</dbReference>
<dbReference type="Proteomes" id="UP000548685">
    <property type="component" value="Unassembled WGS sequence"/>
</dbReference>
<dbReference type="InterPro" id="IPR001647">
    <property type="entry name" value="HTH_TetR"/>
</dbReference>
<gene>
    <name evidence="6" type="ORF">FHS52_001626</name>
</gene>
<evidence type="ECO:0000256" key="3">
    <source>
        <dbReference type="ARBA" id="ARBA00023163"/>
    </source>
</evidence>
<sequence>MADAPKKPPMTKDSLLPLLTAHVLAHGLGGASLRPLAKAAGTSDRMLIYHFGTKEALIVDLLGYIAKVYAAALDAAMGSERAATRADVVARILAHGDAPAMQPFMRLWWEIVAGAARDLPGYQIAAQTMMAELLGWLEGQMPAGDPDPQGGARYLMTVIEGTAMLTAVGHGDTAQQGLLAGGLLPS</sequence>
<keyword evidence="3" id="KW-0804">Transcription</keyword>
<comment type="caution">
    <text evidence="6">The sequence shown here is derived from an EMBL/GenBank/DDBJ whole genome shotgun (WGS) entry which is preliminary data.</text>
</comment>
<evidence type="ECO:0000313" key="7">
    <source>
        <dbReference type="Proteomes" id="UP000548685"/>
    </source>
</evidence>
<dbReference type="RefSeq" id="WP_237440783.1">
    <property type="nucleotide sequence ID" value="NZ_BAAADZ010000010.1"/>
</dbReference>
<evidence type="ECO:0000256" key="4">
    <source>
        <dbReference type="PROSITE-ProRule" id="PRU00335"/>
    </source>
</evidence>
<evidence type="ECO:0000256" key="1">
    <source>
        <dbReference type="ARBA" id="ARBA00023015"/>
    </source>
</evidence>
<keyword evidence="7" id="KW-1185">Reference proteome</keyword>
<keyword evidence="2 4" id="KW-0238">DNA-binding</keyword>
<evidence type="ECO:0000259" key="5">
    <source>
        <dbReference type="PROSITE" id="PS50977"/>
    </source>
</evidence>
<dbReference type="PANTHER" id="PTHR30055:SF234">
    <property type="entry name" value="HTH-TYPE TRANSCRIPTIONAL REGULATOR BETI"/>
    <property type="match status" value="1"/>
</dbReference>
<dbReference type="InterPro" id="IPR009057">
    <property type="entry name" value="Homeodomain-like_sf"/>
</dbReference>
<accession>A0ABR6HYC5</accession>
<proteinExistence type="predicted"/>
<dbReference type="Pfam" id="PF00440">
    <property type="entry name" value="TetR_N"/>
    <property type="match status" value="1"/>
</dbReference>
<feature type="domain" description="HTH tetR-type" evidence="5">
    <location>
        <begin position="9"/>
        <end position="69"/>
    </location>
</feature>